<accession>A0A5B9DCZ2</accession>
<dbReference type="EMBL" id="CP042905">
    <property type="protein sequence ID" value="QEE17098.1"/>
    <property type="molecule type" value="Genomic_DNA"/>
</dbReference>
<proteinExistence type="predicted"/>
<dbReference type="Proteomes" id="UP000321408">
    <property type="component" value="Chromosome"/>
</dbReference>
<dbReference type="AlphaFoldDB" id="A0A5B9DCZ2"/>
<reference evidence="2 3" key="1">
    <citation type="journal article" date="2020" name="Nature">
        <title>Isolation of an archaeon at the prokaryote-eukaryote interface.</title>
        <authorList>
            <person name="Imachi H."/>
            <person name="Nobu M.K."/>
            <person name="Nakahara N."/>
            <person name="Morono Y."/>
            <person name="Ogawara M."/>
            <person name="Takaki Y."/>
            <person name="Takano Y."/>
            <person name="Uematsu K."/>
            <person name="Ikuta T."/>
            <person name="Ito M."/>
            <person name="Matsui Y."/>
            <person name="Miyazaki M."/>
            <person name="Murata K."/>
            <person name="Saito Y."/>
            <person name="Sakai S."/>
            <person name="Song C."/>
            <person name="Tasumi E."/>
            <person name="Yamanaka Y."/>
            <person name="Yamaguchi T."/>
            <person name="Kamagata Y."/>
            <person name="Tamaki H."/>
            <person name="Takai K."/>
        </authorList>
    </citation>
    <scope>NUCLEOTIDE SEQUENCE [LARGE SCALE GENOMIC DNA]</scope>
    <source>
        <strain evidence="2 3">MK-D1</strain>
    </source>
</reference>
<organism evidence="2 3">
    <name type="scientific">Promethearchaeum syntrophicum</name>
    <dbReference type="NCBI Taxonomy" id="2594042"/>
    <lineage>
        <taxon>Archaea</taxon>
        <taxon>Promethearchaeati</taxon>
        <taxon>Promethearchaeota</taxon>
        <taxon>Promethearchaeia</taxon>
        <taxon>Promethearchaeales</taxon>
        <taxon>Promethearchaeaceae</taxon>
        <taxon>Promethearchaeum</taxon>
    </lineage>
</organism>
<feature type="transmembrane region" description="Helical" evidence="1">
    <location>
        <begin position="12"/>
        <end position="31"/>
    </location>
</feature>
<name>A0A5B9DCZ2_9ARCH</name>
<gene>
    <name evidence="2" type="ORF">DSAG12_02930</name>
</gene>
<sequence>MSENNKKSSNGIPTIIKIIGIIGIIVFWYFVFYGPLPAGNLTPKNQEGSYDLMVSNHVNISEIALDVQADVGEYDIRLLPQGSQKLLDADWDVNYNIREDIEEDIEISVSNTTVNDTLSILVYVNYPSNEIINIDNWNFTVYLNPDYIVYGLNVDLQAGSIEIEANNITFNEFSVNANAGQIDINLDSIDIESDFILTSNAGEMNINLNNVMIDGAFSASNNAGAVNLDFADIQLVNNTVMDISSNAGEINLAWTQTISLGADVIINVENDVGEIDIDIVATDLLMKYQVALEADIGDEDFNRYDWDFVTGYYESPEFASSLAELMQINANANVGSVDINIGLQ</sequence>
<dbReference type="KEGG" id="psyt:DSAG12_02930"/>
<dbReference type="GeneID" id="41330908"/>
<dbReference type="RefSeq" id="WP_147664015.1">
    <property type="nucleotide sequence ID" value="NZ_CP042905.2"/>
</dbReference>
<keyword evidence="1" id="KW-0472">Membrane</keyword>
<evidence type="ECO:0008006" key="4">
    <source>
        <dbReference type="Google" id="ProtNLM"/>
    </source>
</evidence>
<evidence type="ECO:0000313" key="3">
    <source>
        <dbReference type="Proteomes" id="UP000321408"/>
    </source>
</evidence>
<protein>
    <recommendedName>
        <fullName evidence="4">Adhesin domain-containing protein</fullName>
    </recommendedName>
</protein>
<evidence type="ECO:0000313" key="2">
    <source>
        <dbReference type="EMBL" id="QEE17098.1"/>
    </source>
</evidence>
<reference evidence="2 3" key="2">
    <citation type="journal article" date="2024" name="Int. J. Syst. Evol. Microbiol.">
        <title>Promethearchaeum syntrophicum gen. nov., sp. nov., an anaerobic, obligately syntrophic archaeon, the first isolate of the lineage 'Asgard' archaea, and proposal of the new archaeal phylum Promethearchaeota phyl. nov. and kingdom Promethearchaeati regn. nov.</title>
        <authorList>
            <person name="Imachi H."/>
            <person name="Nobu M.K."/>
            <person name="Kato S."/>
            <person name="Takaki Y."/>
            <person name="Miyazaki M."/>
            <person name="Miyata M."/>
            <person name="Ogawara M."/>
            <person name="Saito Y."/>
            <person name="Sakai S."/>
            <person name="Tahara Y.O."/>
            <person name="Takano Y."/>
            <person name="Tasumi E."/>
            <person name="Uematsu K."/>
            <person name="Yoshimura T."/>
            <person name="Itoh T."/>
            <person name="Ohkuma M."/>
            <person name="Takai K."/>
        </authorList>
    </citation>
    <scope>NUCLEOTIDE SEQUENCE [LARGE SCALE GENOMIC DNA]</scope>
    <source>
        <strain evidence="2 3">MK-D1</strain>
    </source>
</reference>
<keyword evidence="1" id="KW-0812">Transmembrane</keyword>
<keyword evidence="3" id="KW-1185">Reference proteome</keyword>
<keyword evidence="1" id="KW-1133">Transmembrane helix</keyword>
<evidence type="ECO:0000256" key="1">
    <source>
        <dbReference type="SAM" id="Phobius"/>
    </source>
</evidence>